<dbReference type="NCBIfam" id="TIGR02521">
    <property type="entry name" value="type_IV_pilW"/>
    <property type="match status" value="1"/>
</dbReference>
<gene>
    <name evidence="2" type="primary">pilF</name>
    <name evidence="2" type="ORF">AMJAP_2797</name>
</gene>
<name>A0A7R6PDE3_9GAMM</name>
<dbReference type="Proteomes" id="UP000595663">
    <property type="component" value="Chromosome"/>
</dbReference>
<sequence length="253" mass="28424">MKGYLIILISLILSGCAGQEVSKAEQNAPEASQAYSSLGMQYLSSGDTANAKVAFQRAIEIDSRGAQAYNGLAMVFQLEDDPVLAESYFQQAISVAPDSAMMHNNYGAFLFSLERYPQACKELARATEDPFYNQRSQAFENLGRCYLLIDRLDAAEHAFKRSLKLNPNRPLALLQLSDVLMQKDKLDESVNYFEQFRAMVDDKRVQHSAQSLWLGVQISRLQNSGVNAATYGLILRSMFPESEEYRQYKESTP</sequence>
<dbReference type="RefSeq" id="WP_019622711.1">
    <property type="nucleotide sequence ID" value="NZ_AP014545.1"/>
</dbReference>
<organism evidence="2 3">
    <name type="scientific">Amphritea japonica ATCC BAA-1530</name>
    <dbReference type="NCBI Taxonomy" id="1278309"/>
    <lineage>
        <taxon>Bacteria</taxon>
        <taxon>Pseudomonadati</taxon>
        <taxon>Pseudomonadota</taxon>
        <taxon>Gammaproteobacteria</taxon>
        <taxon>Oceanospirillales</taxon>
        <taxon>Oceanospirillaceae</taxon>
        <taxon>Amphritea</taxon>
    </lineage>
</organism>
<protein>
    <submittedName>
        <fullName evidence="2">Type IV pilus assembly protein PilF</fullName>
    </submittedName>
</protein>
<dbReference type="Pfam" id="PF13424">
    <property type="entry name" value="TPR_12"/>
    <property type="match status" value="1"/>
</dbReference>
<evidence type="ECO:0000256" key="1">
    <source>
        <dbReference type="PROSITE-ProRule" id="PRU00339"/>
    </source>
</evidence>
<dbReference type="PANTHER" id="PTHR12558:SF13">
    <property type="entry name" value="CELL DIVISION CYCLE PROTEIN 27 HOMOLOG"/>
    <property type="match status" value="1"/>
</dbReference>
<reference evidence="2 3" key="1">
    <citation type="journal article" date="2008" name="Int. J. Syst. Evol. Microbiol.">
        <title>Amphritea japonica sp. nov. and Amphritea balenae sp. nov., isolated from the sediment adjacent to sperm whale carcasses off Kagoshima, Japan.</title>
        <authorList>
            <person name="Miyazaki M."/>
            <person name="Nogi Y."/>
            <person name="Fujiwara Y."/>
            <person name="Kawato M."/>
            <person name="Nagahama T."/>
            <person name="Kubokawa K."/>
            <person name="Horikoshi K."/>
        </authorList>
    </citation>
    <scope>NUCLEOTIDE SEQUENCE [LARGE SCALE GENOMIC DNA]</scope>
    <source>
        <strain evidence="2 3">ATCC BAA-1530</strain>
    </source>
</reference>
<dbReference type="PROSITE" id="PS50005">
    <property type="entry name" value="TPR"/>
    <property type="match status" value="3"/>
</dbReference>
<keyword evidence="1" id="KW-0802">TPR repeat</keyword>
<feature type="repeat" description="TPR" evidence="1">
    <location>
        <begin position="136"/>
        <end position="169"/>
    </location>
</feature>
<accession>A0A7R6PDE3</accession>
<dbReference type="SUPFAM" id="SSF48452">
    <property type="entry name" value="TPR-like"/>
    <property type="match status" value="1"/>
</dbReference>
<dbReference type="AlphaFoldDB" id="A0A7R6PDE3"/>
<keyword evidence="3" id="KW-1185">Reference proteome</keyword>
<dbReference type="SMART" id="SM00028">
    <property type="entry name" value="TPR"/>
    <property type="match status" value="4"/>
</dbReference>
<proteinExistence type="predicted"/>
<dbReference type="InterPro" id="IPR011990">
    <property type="entry name" value="TPR-like_helical_dom_sf"/>
</dbReference>
<dbReference type="EMBL" id="AP014545">
    <property type="protein sequence ID" value="BBB27383.1"/>
    <property type="molecule type" value="Genomic_DNA"/>
</dbReference>
<evidence type="ECO:0000313" key="2">
    <source>
        <dbReference type="EMBL" id="BBB27383.1"/>
    </source>
</evidence>
<dbReference type="Gene3D" id="1.25.40.10">
    <property type="entry name" value="Tetratricopeptide repeat domain"/>
    <property type="match status" value="1"/>
</dbReference>
<feature type="repeat" description="TPR" evidence="1">
    <location>
        <begin position="66"/>
        <end position="99"/>
    </location>
</feature>
<dbReference type="InterPro" id="IPR013360">
    <property type="entry name" value="Pilus_4_PilW"/>
</dbReference>
<evidence type="ECO:0000313" key="3">
    <source>
        <dbReference type="Proteomes" id="UP000595663"/>
    </source>
</evidence>
<dbReference type="Pfam" id="PF13181">
    <property type="entry name" value="TPR_8"/>
    <property type="match status" value="2"/>
</dbReference>
<dbReference type="PROSITE" id="PS51257">
    <property type="entry name" value="PROKAR_LIPOPROTEIN"/>
    <property type="match status" value="1"/>
</dbReference>
<dbReference type="InterPro" id="IPR019734">
    <property type="entry name" value="TPR_rpt"/>
</dbReference>
<dbReference type="PANTHER" id="PTHR12558">
    <property type="entry name" value="CELL DIVISION CYCLE 16,23,27"/>
    <property type="match status" value="1"/>
</dbReference>
<dbReference type="KEGG" id="ajp:AMJAP_2797"/>
<feature type="repeat" description="TPR" evidence="1">
    <location>
        <begin position="32"/>
        <end position="65"/>
    </location>
</feature>